<dbReference type="PROSITE" id="PS50022">
    <property type="entry name" value="FA58C_3"/>
    <property type="match status" value="1"/>
</dbReference>
<dbReference type="InterPro" id="IPR008979">
    <property type="entry name" value="Galactose-bd-like_sf"/>
</dbReference>
<dbReference type="InterPro" id="IPR000421">
    <property type="entry name" value="FA58C"/>
</dbReference>
<reference evidence="2" key="2">
    <citation type="submission" date="2025-08" db="UniProtKB">
        <authorList>
            <consortium name="Ensembl"/>
        </authorList>
    </citation>
    <scope>IDENTIFICATION</scope>
</reference>
<dbReference type="GeneTree" id="ENSGT00940000179373"/>
<dbReference type="Pfam" id="PF00754">
    <property type="entry name" value="F5_F8_type_C"/>
    <property type="match status" value="1"/>
</dbReference>
<proteinExistence type="predicted"/>
<dbReference type="PROSITE" id="PS01286">
    <property type="entry name" value="FA58C_2"/>
    <property type="match status" value="1"/>
</dbReference>
<evidence type="ECO:0000259" key="1">
    <source>
        <dbReference type="PROSITE" id="PS50022"/>
    </source>
</evidence>
<dbReference type="Ensembl" id="ENSHHUT00000049163.1">
    <property type="protein sequence ID" value="ENSHHUP00000047426.1"/>
    <property type="gene ID" value="ENSHHUG00000028805.1"/>
</dbReference>
<reference evidence="2" key="3">
    <citation type="submission" date="2025-09" db="UniProtKB">
        <authorList>
            <consortium name="Ensembl"/>
        </authorList>
    </citation>
    <scope>IDENTIFICATION</scope>
</reference>
<dbReference type="AlphaFoldDB" id="A0A4W5N747"/>
<keyword evidence="3" id="KW-1185">Reference proteome</keyword>
<evidence type="ECO:0000313" key="3">
    <source>
        <dbReference type="Proteomes" id="UP000314982"/>
    </source>
</evidence>
<dbReference type="PANTHER" id="PTHR24543">
    <property type="entry name" value="MULTICOPPER OXIDASE-RELATED"/>
    <property type="match status" value="1"/>
</dbReference>
<dbReference type="SUPFAM" id="SSF49785">
    <property type="entry name" value="Galactose-binding domain-like"/>
    <property type="match status" value="1"/>
</dbReference>
<dbReference type="SMART" id="SM00231">
    <property type="entry name" value="FA58C"/>
    <property type="match status" value="1"/>
</dbReference>
<dbReference type="Gene3D" id="2.60.120.260">
    <property type="entry name" value="Galactose-binding domain-like"/>
    <property type="match status" value="1"/>
</dbReference>
<reference evidence="3" key="1">
    <citation type="submission" date="2018-06" db="EMBL/GenBank/DDBJ databases">
        <title>Genome assembly of Danube salmon.</title>
        <authorList>
            <person name="Macqueen D.J."/>
            <person name="Gundappa M.K."/>
        </authorList>
    </citation>
    <scope>NUCLEOTIDE SEQUENCE [LARGE SCALE GENOMIC DNA]</scope>
</reference>
<sequence length="194" mass="21773">MHAGICSSALGLEDGKIRYGQLTSSTHRENNPADAGRLNIVPNVLIMEPGWSPLPGDPHPYLQVDLLEPTWVSGVVTQGSERMWGYLSKYRLAFALVQSHFTDYTETGERGSPAKVFEVRMVGRTPVTRWLGRLVRARYLRIIPVEFRHTFYLRAEILGCKGGKSSEISRQKSGANILKWKSLCLFCALKLVLL</sequence>
<name>A0A4W5N747_9TELE</name>
<feature type="domain" description="F5/8 type C" evidence="1">
    <location>
        <begin position="6"/>
        <end position="160"/>
    </location>
</feature>
<organism evidence="2 3">
    <name type="scientific">Hucho hucho</name>
    <name type="common">huchen</name>
    <dbReference type="NCBI Taxonomy" id="62062"/>
    <lineage>
        <taxon>Eukaryota</taxon>
        <taxon>Metazoa</taxon>
        <taxon>Chordata</taxon>
        <taxon>Craniata</taxon>
        <taxon>Vertebrata</taxon>
        <taxon>Euteleostomi</taxon>
        <taxon>Actinopterygii</taxon>
        <taxon>Neopterygii</taxon>
        <taxon>Teleostei</taxon>
        <taxon>Protacanthopterygii</taxon>
        <taxon>Salmoniformes</taxon>
        <taxon>Salmonidae</taxon>
        <taxon>Salmoninae</taxon>
        <taxon>Hucho</taxon>
    </lineage>
</organism>
<accession>A0A4W5N747</accession>
<evidence type="ECO:0000313" key="2">
    <source>
        <dbReference type="Ensembl" id="ENSHHUP00000047426.1"/>
    </source>
</evidence>
<protein>
    <recommendedName>
        <fullName evidence="1">F5/8 type C domain-containing protein</fullName>
    </recommendedName>
</protein>
<dbReference type="PROSITE" id="PS01285">
    <property type="entry name" value="FA58C_1"/>
    <property type="match status" value="1"/>
</dbReference>
<dbReference type="Proteomes" id="UP000314982">
    <property type="component" value="Unassembled WGS sequence"/>
</dbReference>